<gene>
    <name evidence="3" type="ORF">rosag_51000</name>
</gene>
<dbReference type="PANTHER" id="PTHR33293">
    <property type="entry name" value="INSERTION ELEMENT IS1 1 PROTEIN INSB-RELATED"/>
    <property type="match status" value="1"/>
</dbReference>
<evidence type="ECO:0000259" key="2">
    <source>
        <dbReference type="Pfam" id="PF03811"/>
    </source>
</evidence>
<evidence type="ECO:0000256" key="1">
    <source>
        <dbReference type="SAM" id="MobiDB-lite"/>
    </source>
</evidence>
<comment type="caution">
    <text evidence="3">The sequence shown here is derived from an EMBL/GenBank/DDBJ whole genome shotgun (WGS) entry which is preliminary data.</text>
</comment>
<protein>
    <recommendedName>
        <fullName evidence="2">InsA N-terminal zinc ribbon domain-containing protein</fullName>
    </recommendedName>
</protein>
<reference evidence="3" key="1">
    <citation type="submission" date="2022-08" db="EMBL/GenBank/DDBJ databases">
        <title>Draft genome sequencing of Roseisolibacter agri AW1220.</title>
        <authorList>
            <person name="Tobiishi Y."/>
            <person name="Tonouchi A."/>
        </authorList>
    </citation>
    <scope>NUCLEOTIDE SEQUENCE</scope>
    <source>
        <strain evidence="3">AW1220</strain>
    </source>
</reference>
<proteinExistence type="predicted"/>
<keyword evidence="4" id="KW-1185">Reference proteome</keyword>
<dbReference type="InterPro" id="IPR003220">
    <property type="entry name" value="InsA_N_dom_Znf"/>
</dbReference>
<dbReference type="Pfam" id="PF13384">
    <property type="entry name" value="HTH_23"/>
    <property type="match status" value="1"/>
</dbReference>
<feature type="region of interest" description="Disordered" evidence="1">
    <location>
        <begin position="125"/>
        <end position="177"/>
    </location>
</feature>
<dbReference type="InterPro" id="IPR051354">
    <property type="entry name" value="Transposase_27_IS1"/>
</dbReference>
<dbReference type="PANTHER" id="PTHR33293:SF1">
    <property type="entry name" value="INSERTION ELEMENT IS1 1 PROTEIN INSB-RELATED"/>
    <property type="match status" value="1"/>
</dbReference>
<evidence type="ECO:0000313" key="3">
    <source>
        <dbReference type="EMBL" id="GLC28587.1"/>
    </source>
</evidence>
<dbReference type="RefSeq" id="WP_425607539.1">
    <property type="nucleotide sequence ID" value="NZ_BRXS01000015.1"/>
</dbReference>
<dbReference type="EMBL" id="BRXS01000015">
    <property type="protein sequence ID" value="GLC28587.1"/>
    <property type="molecule type" value="Genomic_DNA"/>
</dbReference>
<evidence type="ECO:0000313" key="4">
    <source>
        <dbReference type="Proteomes" id="UP001161325"/>
    </source>
</evidence>
<name>A0AA37V510_9BACT</name>
<dbReference type="GO" id="GO:0006313">
    <property type="term" value="P:DNA transposition"/>
    <property type="evidence" value="ECO:0007669"/>
    <property type="project" value="InterPro"/>
</dbReference>
<sequence length="177" mass="19940">MLSTSAARERRCHDGLACPRCRAHEVQRWGRERSGGQRYRCLACRRTFNDLTGTAMAGTRLPARWEQYAEAMRQALSCRRAAALLDVDHKTVWRWRHRVMAQLAPAKPPLSGIVEADETFFRRNFKRSKPVGRQQRTRGTAAGNPRGQPPRATPAGNPRGQPPRATPAGSGRTRWPC</sequence>
<dbReference type="AlphaFoldDB" id="A0AA37V510"/>
<dbReference type="Pfam" id="PF03811">
    <property type="entry name" value="Zn_ribbon_InsA"/>
    <property type="match status" value="1"/>
</dbReference>
<feature type="domain" description="InsA N-terminal zinc ribbon" evidence="2">
    <location>
        <begin position="17"/>
        <end position="45"/>
    </location>
</feature>
<dbReference type="Proteomes" id="UP001161325">
    <property type="component" value="Unassembled WGS sequence"/>
</dbReference>
<accession>A0AA37V510</accession>
<organism evidence="3 4">
    <name type="scientific">Roseisolibacter agri</name>
    <dbReference type="NCBI Taxonomy" id="2014610"/>
    <lineage>
        <taxon>Bacteria</taxon>
        <taxon>Pseudomonadati</taxon>
        <taxon>Gemmatimonadota</taxon>
        <taxon>Gemmatimonadia</taxon>
        <taxon>Gemmatimonadales</taxon>
        <taxon>Gemmatimonadaceae</taxon>
        <taxon>Roseisolibacter</taxon>
    </lineage>
</organism>